<evidence type="ECO:0000256" key="3">
    <source>
        <dbReference type="ARBA" id="ARBA00023136"/>
    </source>
</evidence>
<feature type="chain" id="PRO_5039290787" description="Lipoprotein LpqB" evidence="7">
    <location>
        <begin position="22"/>
        <end position="576"/>
    </location>
</feature>
<dbReference type="InterPro" id="IPR018910">
    <property type="entry name" value="LpqB_C"/>
</dbReference>
<sequence>MRNLRSSISMLSLLCVATLTGCTTLPSNTEPHAIRSFEPTKPDAPVIVPEDGQQPDLIVRDFFAACAHPTSDFEVARNFLTPRASEAWNPGDKKLIVEGLDIKTALGDEGSAKPNTFLVTANIVGELWPGGAFVPNTGQFEGELSVEQVNGQWRISNLPNDLVLERTELSKNYQHINLYFFDAPGQSLVTDKRWVYSRHKAVDSELARMLVEGPAEQLLPALSVETPESVAFVGHNQGRYEFTGFGDADEQTRARFAAQLVWTLAIAGIAGPYSIYADGTPLVGGSPELNTRDFTDLDPSGRVPGGRAVYAQSNGNVFRIKEGEVTPLPAPLGEGGRIASIDIASDGAYAAALKDSPDGEQAFYFGSMDGDTVAFHREVFRAKSMTRPTFETDHRVAWTVADGSRIKRAVRSATTDDVTVSDVDLVLPNGVEENISVLRLSRTGARAVFIAGGRLFVGVVKRDEDGGRSIVNVAEYAPDLGGAVSAEWQPDGSLIVGTSNVIAPVVRVEQDGFSSEPLPIGNITAPVVAVGSTDSTIYATDSSSILELPAKNRNQPFWREVPGLQGMRSAPIIARR</sequence>
<evidence type="ECO:0000313" key="12">
    <source>
        <dbReference type="Proteomes" id="UP000658613"/>
    </source>
</evidence>
<dbReference type="Pfam" id="PF10646">
    <property type="entry name" value="Germane"/>
    <property type="match status" value="1"/>
</dbReference>
<dbReference type="InterPro" id="IPR023959">
    <property type="entry name" value="LpqB"/>
</dbReference>
<evidence type="ECO:0000256" key="1">
    <source>
        <dbReference type="ARBA" id="ARBA00022475"/>
    </source>
</evidence>
<dbReference type="SUPFAM" id="SSF82171">
    <property type="entry name" value="DPP6 N-terminal domain-like"/>
    <property type="match status" value="1"/>
</dbReference>
<keyword evidence="3 6" id="KW-0472">Membrane</keyword>
<dbReference type="Proteomes" id="UP000658613">
    <property type="component" value="Unassembled WGS sequence"/>
</dbReference>
<keyword evidence="1 6" id="KW-1003">Cell membrane</keyword>
<gene>
    <name evidence="6" type="primary">lpqB</name>
    <name evidence="11" type="ORF">IW254_002127</name>
</gene>
<dbReference type="AlphaFoldDB" id="A0A931E2Q4"/>
<dbReference type="Pfam" id="PF25976">
    <property type="entry name" value="LpqB_N"/>
    <property type="match status" value="1"/>
</dbReference>
<dbReference type="PROSITE" id="PS51257">
    <property type="entry name" value="PROKAR_LIPOPROTEIN"/>
    <property type="match status" value="1"/>
</dbReference>
<evidence type="ECO:0000256" key="4">
    <source>
        <dbReference type="ARBA" id="ARBA00023139"/>
    </source>
</evidence>
<comment type="similarity">
    <text evidence="6">Belongs to the LpqB lipoprotein family.</text>
</comment>
<comment type="caution">
    <text evidence="11">The sequence shown here is derived from an EMBL/GenBank/DDBJ whole genome shotgun (WGS) entry which is preliminary data.</text>
</comment>
<evidence type="ECO:0000256" key="2">
    <source>
        <dbReference type="ARBA" id="ARBA00022729"/>
    </source>
</evidence>
<feature type="domain" description="Lipoprotein LpqB C-terminal" evidence="9">
    <location>
        <begin position="315"/>
        <end position="573"/>
    </location>
</feature>
<evidence type="ECO:0000259" key="10">
    <source>
        <dbReference type="Pfam" id="PF25976"/>
    </source>
</evidence>
<dbReference type="EMBL" id="JADOUE010000001">
    <property type="protein sequence ID" value="MBG6123158.1"/>
    <property type="molecule type" value="Genomic_DNA"/>
</dbReference>
<keyword evidence="2 6" id="KW-0732">Signal</keyword>
<comment type="subcellular location">
    <subcellularLocation>
        <location evidence="6">Cell membrane</location>
        <topology evidence="6">Lipid-anchor</topology>
    </subcellularLocation>
</comment>
<keyword evidence="4 6" id="KW-0564">Palmitate</keyword>
<name>A0A931E2Q4_9CORY</name>
<organism evidence="11 12">
    <name type="scientific">Corynebacterium aquatimens</name>
    <dbReference type="NCBI Taxonomy" id="1190508"/>
    <lineage>
        <taxon>Bacteria</taxon>
        <taxon>Bacillati</taxon>
        <taxon>Actinomycetota</taxon>
        <taxon>Actinomycetes</taxon>
        <taxon>Mycobacteriales</taxon>
        <taxon>Corynebacteriaceae</taxon>
        <taxon>Corynebacterium</taxon>
    </lineage>
</organism>
<dbReference type="Pfam" id="PF10647">
    <property type="entry name" value="Gmad1"/>
    <property type="match status" value="1"/>
</dbReference>
<proteinExistence type="inferred from homology"/>
<dbReference type="RefSeq" id="WP_196825430.1">
    <property type="nucleotide sequence ID" value="NZ_CP046980.1"/>
</dbReference>
<protein>
    <recommendedName>
        <fullName evidence="6">Lipoprotein LpqB</fullName>
    </recommendedName>
</protein>
<evidence type="ECO:0000256" key="6">
    <source>
        <dbReference type="HAMAP-Rule" id="MF_01373"/>
    </source>
</evidence>
<evidence type="ECO:0000256" key="5">
    <source>
        <dbReference type="ARBA" id="ARBA00023288"/>
    </source>
</evidence>
<accession>A0A931E2Q4</accession>
<evidence type="ECO:0000259" key="9">
    <source>
        <dbReference type="Pfam" id="PF10647"/>
    </source>
</evidence>
<dbReference type="InterPro" id="IPR059026">
    <property type="entry name" value="LpqB_N"/>
</dbReference>
<evidence type="ECO:0000256" key="7">
    <source>
        <dbReference type="SAM" id="SignalP"/>
    </source>
</evidence>
<evidence type="ECO:0000313" key="11">
    <source>
        <dbReference type="EMBL" id="MBG6123158.1"/>
    </source>
</evidence>
<feature type="domain" description="Lipoprotein LpqB N-terminal" evidence="10">
    <location>
        <begin position="49"/>
        <end position="168"/>
    </location>
</feature>
<dbReference type="GO" id="GO:0005886">
    <property type="term" value="C:plasma membrane"/>
    <property type="evidence" value="ECO:0007669"/>
    <property type="project" value="UniProtKB-SubCell"/>
</dbReference>
<keyword evidence="12" id="KW-1185">Reference proteome</keyword>
<dbReference type="InterPro" id="IPR019606">
    <property type="entry name" value="GerMN"/>
</dbReference>
<feature type="domain" description="GerMN" evidence="8">
    <location>
        <begin position="177"/>
        <end position="282"/>
    </location>
</feature>
<feature type="signal peptide" evidence="7">
    <location>
        <begin position="1"/>
        <end position="21"/>
    </location>
</feature>
<reference evidence="11" key="1">
    <citation type="submission" date="2020-11" db="EMBL/GenBank/DDBJ databases">
        <title>Sequencing the genomes of 1000 actinobacteria strains.</title>
        <authorList>
            <person name="Klenk H.-P."/>
        </authorList>
    </citation>
    <scope>NUCLEOTIDE SEQUENCE</scope>
    <source>
        <strain evidence="11">DSM 45632</strain>
    </source>
</reference>
<evidence type="ECO:0000259" key="8">
    <source>
        <dbReference type="Pfam" id="PF10646"/>
    </source>
</evidence>
<keyword evidence="5 6" id="KW-0449">Lipoprotein</keyword>
<dbReference type="HAMAP" id="MF_01373">
    <property type="entry name" value="LpqB_lipoprot"/>
    <property type="match status" value="1"/>
</dbReference>